<feature type="transmembrane region" description="Helical" evidence="2">
    <location>
        <begin position="12"/>
        <end position="33"/>
    </location>
</feature>
<sequence>MELFNKVISWVWVSSSISVWFILTTALVGGARVDSSLKYDALMAKGPVPPSAASSCTHIGGGNGGDNRPCPPSTRQDAVLMAKAPVPPSAASSCTHISGDNGGDHRPCLMAKAPVPPSAASSCTHIGGGKGGDNRPCPPSTHQDATLMGKAPVPPSAASSCTHIGGGNGGDHRPCPPSTRQDAVLMAKAPVPPSSASSSTHKGASDFTDVEIGVSRSAILQESGFELLRNLAPLFQQFVQNGGNGQQEMVRNRRNAATGRVT</sequence>
<protein>
    <submittedName>
        <fullName evidence="3">Uncharacterized protein</fullName>
    </submittedName>
</protein>
<organism evidence="3 4">
    <name type="scientific">Vitis vinifera</name>
    <name type="common">Grape</name>
    <dbReference type="NCBI Taxonomy" id="29760"/>
    <lineage>
        <taxon>Eukaryota</taxon>
        <taxon>Viridiplantae</taxon>
        <taxon>Streptophyta</taxon>
        <taxon>Embryophyta</taxon>
        <taxon>Tracheophyta</taxon>
        <taxon>Spermatophyta</taxon>
        <taxon>Magnoliopsida</taxon>
        <taxon>eudicotyledons</taxon>
        <taxon>Gunneridae</taxon>
        <taxon>Pentapetalae</taxon>
        <taxon>rosids</taxon>
        <taxon>Vitales</taxon>
        <taxon>Vitaceae</taxon>
        <taxon>Viteae</taxon>
        <taxon>Vitis</taxon>
    </lineage>
</organism>
<evidence type="ECO:0000313" key="4">
    <source>
        <dbReference type="Proteomes" id="UP000288805"/>
    </source>
</evidence>
<reference evidence="3 4" key="1">
    <citation type="journal article" date="2018" name="PLoS Genet.">
        <title>Population sequencing reveals clonal diversity and ancestral inbreeding in the grapevine cultivar Chardonnay.</title>
        <authorList>
            <person name="Roach M.J."/>
            <person name="Johnson D.L."/>
            <person name="Bohlmann J."/>
            <person name="van Vuuren H.J."/>
            <person name="Jones S.J."/>
            <person name="Pretorius I.S."/>
            <person name="Schmidt S.A."/>
            <person name="Borneman A.R."/>
        </authorList>
    </citation>
    <scope>NUCLEOTIDE SEQUENCE [LARGE SCALE GENOMIC DNA]</scope>
    <source>
        <strain evidence="4">cv. Chardonnay</strain>
        <tissue evidence="3">Leaf</tissue>
    </source>
</reference>
<evidence type="ECO:0000256" key="2">
    <source>
        <dbReference type="SAM" id="Phobius"/>
    </source>
</evidence>
<gene>
    <name evidence="3" type="ORF">CK203_002463</name>
</gene>
<evidence type="ECO:0000313" key="3">
    <source>
        <dbReference type="EMBL" id="RVX20871.1"/>
    </source>
</evidence>
<accession>A0A438KI48</accession>
<name>A0A438KI48_VITVI</name>
<dbReference type="AlphaFoldDB" id="A0A438KI48"/>
<feature type="region of interest" description="Disordered" evidence="1">
    <location>
        <begin position="120"/>
        <end position="179"/>
    </location>
</feature>
<proteinExistence type="predicted"/>
<comment type="caution">
    <text evidence="3">The sequence shown here is derived from an EMBL/GenBank/DDBJ whole genome shotgun (WGS) entry which is preliminary data.</text>
</comment>
<keyword evidence="2" id="KW-0812">Transmembrane</keyword>
<dbReference type="EMBL" id="QGNW01000006">
    <property type="protein sequence ID" value="RVX20871.1"/>
    <property type="molecule type" value="Genomic_DNA"/>
</dbReference>
<evidence type="ECO:0000256" key="1">
    <source>
        <dbReference type="SAM" id="MobiDB-lite"/>
    </source>
</evidence>
<keyword evidence="2" id="KW-0472">Membrane</keyword>
<dbReference type="Proteomes" id="UP000288805">
    <property type="component" value="Unassembled WGS sequence"/>
</dbReference>
<keyword evidence="2" id="KW-1133">Transmembrane helix</keyword>